<dbReference type="OrthoDB" id="289890at2"/>
<reference evidence="2 3" key="1">
    <citation type="submission" date="2019-02" db="EMBL/GenBank/DDBJ databases">
        <title>Deep-cultivation of Planctomycetes and their phenomic and genomic characterization uncovers novel biology.</title>
        <authorList>
            <person name="Wiegand S."/>
            <person name="Jogler M."/>
            <person name="Boedeker C."/>
            <person name="Pinto D."/>
            <person name="Vollmers J."/>
            <person name="Rivas-Marin E."/>
            <person name="Kohn T."/>
            <person name="Peeters S.H."/>
            <person name="Heuer A."/>
            <person name="Rast P."/>
            <person name="Oberbeckmann S."/>
            <person name="Bunk B."/>
            <person name="Jeske O."/>
            <person name="Meyerdierks A."/>
            <person name="Storesund J.E."/>
            <person name="Kallscheuer N."/>
            <person name="Luecker S."/>
            <person name="Lage O.M."/>
            <person name="Pohl T."/>
            <person name="Merkel B.J."/>
            <person name="Hornburger P."/>
            <person name="Mueller R.-W."/>
            <person name="Bruemmer F."/>
            <person name="Labrenz M."/>
            <person name="Spormann A.M."/>
            <person name="Op den Camp H."/>
            <person name="Overmann J."/>
            <person name="Amann R."/>
            <person name="Jetten M.S.M."/>
            <person name="Mascher T."/>
            <person name="Medema M.H."/>
            <person name="Devos D.P."/>
            <person name="Kaster A.-K."/>
            <person name="Ovreas L."/>
            <person name="Rohde M."/>
            <person name="Galperin M.Y."/>
            <person name="Jogler C."/>
        </authorList>
    </citation>
    <scope>NUCLEOTIDE SEQUENCE [LARGE SCALE GENOMIC DNA]</scope>
    <source>
        <strain evidence="2 3">Pla85_3_4</strain>
    </source>
</reference>
<dbReference type="RefSeq" id="WP_145053953.1">
    <property type="nucleotide sequence ID" value="NZ_CP036433.1"/>
</dbReference>
<proteinExistence type="predicted"/>
<dbReference type="AlphaFoldDB" id="A0A518DTP8"/>
<dbReference type="EMBL" id="CP036433">
    <property type="protein sequence ID" value="QDU95188.1"/>
    <property type="molecule type" value="Genomic_DNA"/>
</dbReference>
<keyword evidence="3" id="KW-1185">Reference proteome</keyword>
<dbReference type="SUPFAM" id="SSF46955">
    <property type="entry name" value="Putative DNA-binding domain"/>
    <property type="match status" value="1"/>
</dbReference>
<gene>
    <name evidence="2" type="ORF">Pla8534_30000</name>
</gene>
<protein>
    <submittedName>
        <fullName evidence="2">Helix-turn-helix domain protein</fullName>
    </submittedName>
</protein>
<dbReference type="Proteomes" id="UP000317648">
    <property type="component" value="Chromosome"/>
</dbReference>
<dbReference type="InterPro" id="IPR041657">
    <property type="entry name" value="HTH_17"/>
</dbReference>
<sequence length="67" mass="7467">MNSSTPAKPLLLLTPQQAADALAISPRKLWAMTASGEIPHVRLGRCVRYPVDVLQRWIEENKKGGER</sequence>
<dbReference type="InterPro" id="IPR010093">
    <property type="entry name" value="SinI_DNA-bd"/>
</dbReference>
<dbReference type="GO" id="GO:0003677">
    <property type="term" value="F:DNA binding"/>
    <property type="evidence" value="ECO:0007669"/>
    <property type="project" value="InterPro"/>
</dbReference>
<name>A0A518DTP8_9BACT</name>
<evidence type="ECO:0000259" key="1">
    <source>
        <dbReference type="Pfam" id="PF12728"/>
    </source>
</evidence>
<evidence type="ECO:0000313" key="2">
    <source>
        <dbReference type="EMBL" id="QDU95188.1"/>
    </source>
</evidence>
<evidence type="ECO:0000313" key="3">
    <source>
        <dbReference type="Proteomes" id="UP000317648"/>
    </source>
</evidence>
<dbReference type="InterPro" id="IPR009061">
    <property type="entry name" value="DNA-bd_dom_put_sf"/>
</dbReference>
<feature type="domain" description="Helix-turn-helix" evidence="1">
    <location>
        <begin position="12"/>
        <end position="61"/>
    </location>
</feature>
<organism evidence="2 3">
    <name type="scientific">Lignipirellula cremea</name>
    <dbReference type="NCBI Taxonomy" id="2528010"/>
    <lineage>
        <taxon>Bacteria</taxon>
        <taxon>Pseudomonadati</taxon>
        <taxon>Planctomycetota</taxon>
        <taxon>Planctomycetia</taxon>
        <taxon>Pirellulales</taxon>
        <taxon>Pirellulaceae</taxon>
        <taxon>Lignipirellula</taxon>
    </lineage>
</organism>
<dbReference type="NCBIfam" id="TIGR01764">
    <property type="entry name" value="excise"/>
    <property type="match status" value="1"/>
</dbReference>
<accession>A0A518DTP8</accession>
<dbReference type="KEGG" id="lcre:Pla8534_30000"/>
<dbReference type="Pfam" id="PF12728">
    <property type="entry name" value="HTH_17"/>
    <property type="match status" value="1"/>
</dbReference>